<protein>
    <submittedName>
        <fullName evidence="2">Uncharacterized protein</fullName>
    </submittedName>
</protein>
<dbReference type="EMBL" id="QJNU01001580">
    <property type="protein sequence ID" value="RYO74699.1"/>
    <property type="molecule type" value="Genomic_DNA"/>
</dbReference>
<accession>A0A4Q4SUL0</accession>
<feature type="region of interest" description="Disordered" evidence="1">
    <location>
        <begin position="75"/>
        <end position="167"/>
    </location>
</feature>
<keyword evidence="3" id="KW-1185">Reference proteome</keyword>
<dbReference type="OrthoDB" id="4779719at2759"/>
<reference evidence="2 3" key="1">
    <citation type="submission" date="2018-06" db="EMBL/GenBank/DDBJ databases">
        <title>Complete Genomes of Monosporascus.</title>
        <authorList>
            <person name="Robinson A.J."/>
            <person name="Natvig D.O."/>
        </authorList>
    </citation>
    <scope>NUCLEOTIDE SEQUENCE [LARGE SCALE GENOMIC DNA]</scope>
    <source>
        <strain evidence="2 3">CBS 110550</strain>
    </source>
</reference>
<name>A0A4Q4SUL0_9PEZI</name>
<dbReference type="AlphaFoldDB" id="A0A4Q4SUL0"/>
<organism evidence="2 3">
    <name type="scientific">Monosporascus ibericus</name>
    <dbReference type="NCBI Taxonomy" id="155417"/>
    <lineage>
        <taxon>Eukaryota</taxon>
        <taxon>Fungi</taxon>
        <taxon>Dikarya</taxon>
        <taxon>Ascomycota</taxon>
        <taxon>Pezizomycotina</taxon>
        <taxon>Sordariomycetes</taxon>
        <taxon>Xylariomycetidae</taxon>
        <taxon>Xylariales</taxon>
        <taxon>Xylariales incertae sedis</taxon>
        <taxon>Monosporascus</taxon>
    </lineage>
</organism>
<gene>
    <name evidence="2" type="ORF">DL764_010756</name>
</gene>
<evidence type="ECO:0000256" key="1">
    <source>
        <dbReference type="SAM" id="MobiDB-lite"/>
    </source>
</evidence>
<evidence type="ECO:0000313" key="2">
    <source>
        <dbReference type="EMBL" id="RYO74699.1"/>
    </source>
</evidence>
<proteinExistence type="predicted"/>
<feature type="compositionally biased region" description="Low complexity" evidence="1">
    <location>
        <begin position="150"/>
        <end position="167"/>
    </location>
</feature>
<sequence>MAPDPEKRVSLSHWLVVGGMGPPPTAASLLRMSSERKACYREENGFKEERKKALAEFEHQWGPAGFAGLAASALGSNKRNKLGRDEAMETYGPGGSKRKSTTKRYTVNKGNRAEDEGADVAGIVSGDGDAAGAGGDETADRAGAGGTTGDDGASDLSSAVDGPDLPM</sequence>
<evidence type="ECO:0000313" key="3">
    <source>
        <dbReference type="Proteomes" id="UP000293360"/>
    </source>
</evidence>
<dbReference type="Proteomes" id="UP000293360">
    <property type="component" value="Unassembled WGS sequence"/>
</dbReference>
<feature type="compositionally biased region" description="Low complexity" evidence="1">
    <location>
        <begin position="119"/>
        <end position="128"/>
    </location>
</feature>
<comment type="caution">
    <text evidence="2">The sequence shown here is derived from an EMBL/GenBank/DDBJ whole genome shotgun (WGS) entry which is preliminary data.</text>
</comment>